<comment type="caution">
    <text evidence="2">The sequence shown here is derived from an EMBL/GenBank/DDBJ whole genome shotgun (WGS) entry which is preliminary data.</text>
</comment>
<dbReference type="Proteomes" id="UP000315363">
    <property type="component" value="Unassembled WGS sequence"/>
</dbReference>
<sequence>MGSRSKKGTMKSNPDPKKGTAQNYQKGLPAAGKENVRDIISRSFKSIINRPLGGGHNIFQL</sequence>
<feature type="region of interest" description="Disordered" evidence="1">
    <location>
        <begin position="1"/>
        <end position="36"/>
    </location>
</feature>
<organism evidence="2 3">
    <name type="scientific">Arenibacter algicola</name>
    <dbReference type="NCBI Taxonomy" id="616991"/>
    <lineage>
        <taxon>Bacteria</taxon>
        <taxon>Pseudomonadati</taxon>
        <taxon>Bacteroidota</taxon>
        <taxon>Flavobacteriia</taxon>
        <taxon>Flavobacteriales</taxon>
        <taxon>Flavobacteriaceae</taxon>
        <taxon>Arenibacter</taxon>
    </lineage>
</organism>
<dbReference type="EMBL" id="VHIF01000001">
    <property type="protein sequence ID" value="TQO39710.1"/>
    <property type="molecule type" value="Genomic_DNA"/>
</dbReference>
<gene>
    <name evidence="2" type="ORF">GQ41_4399</name>
</gene>
<evidence type="ECO:0000313" key="3">
    <source>
        <dbReference type="Proteomes" id="UP000315363"/>
    </source>
</evidence>
<accession>A0ABY3AGQ1</accession>
<protein>
    <submittedName>
        <fullName evidence="2">Uncharacterized protein</fullName>
    </submittedName>
</protein>
<evidence type="ECO:0000256" key="1">
    <source>
        <dbReference type="SAM" id="MobiDB-lite"/>
    </source>
</evidence>
<proteinExistence type="predicted"/>
<evidence type="ECO:0000313" key="2">
    <source>
        <dbReference type="EMBL" id="TQO39710.1"/>
    </source>
</evidence>
<name>A0ABY3AGQ1_9FLAO</name>
<reference evidence="2 3" key="1">
    <citation type="submission" date="2019-06" db="EMBL/GenBank/DDBJ databases">
        <title>A large-scale integrated study on North Sea by COGITO (Coastal Microbe Genomic &amp; Taxonomic Observatory).</title>
        <authorList>
            <person name="Teeling H."/>
        </authorList>
    </citation>
    <scope>NUCLEOTIDE SEQUENCE [LARGE SCALE GENOMIC DNA]</scope>
    <source>
        <strain evidence="2 3">MAR_2009_79</strain>
    </source>
</reference>
<keyword evidence="3" id="KW-1185">Reference proteome</keyword>